<protein>
    <submittedName>
        <fullName evidence="2">Uncharacterized protein</fullName>
    </submittedName>
</protein>
<feature type="region of interest" description="Disordered" evidence="1">
    <location>
        <begin position="57"/>
        <end position="86"/>
    </location>
</feature>
<feature type="compositionally biased region" description="Basic and acidic residues" evidence="1">
    <location>
        <begin position="63"/>
        <end position="80"/>
    </location>
</feature>
<evidence type="ECO:0000256" key="1">
    <source>
        <dbReference type="SAM" id="MobiDB-lite"/>
    </source>
</evidence>
<dbReference type="STRING" id="135826.KP77_05410"/>
<gene>
    <name evidence="2" type="ORF">KP77_05410</name>
</gene>
<sequence length="86" mass="10035">MDQQTDVSWKEDQVIIQIHNSVENAEEAVRQARTNPVYERIKEAFEKIERAERSCTNAMQARGDSKPVQELQDRLNKNKDALNQLH</sequence>
<reference evidence="2 3" key="1">
    <citation type="submission" date="2015-01" db="EMBL/GenBank/DDBJ databases">
        <title>Genome sequence of Jeotgalibacillus alimentarius.</title>
        <authorList>
            <person name="Goh K.M."/>
            <person name="Chan K.-G."/>
            <person name="Yaakop A.S."/>
            <person name="Ee R."/>
            <person name="Gan H.M."/>
            <person name="Chan C.S."/>
        </authorList>
    </citation>
    <scope>NUCLEOTIDE SEQUENCE [LARGE SCALE GENOMIC DNA]</scope>
    <source>
        <strain evidence="2 3">YKJ-13</strain>
    </source>
</reference>
<comment type="caution">
    <text evidence="2">The sequence shown here is derived from an EMBL/GenBank/DDBJ whole genome shotgun (WGS) entry which is preliminary data.</text>
</comment>
<dbReference type="EMBL" id="JXRQ01000008">
    <property type="protein sequence ID" value="KIL53565.1"/>
    <property type="molecule type" value="Genomic_DNA"/>
</dbReference>
<dbReference type="PATRIC" id="fig|135826.4.peg.537"/>
<dbReference type="RefSeq" id="WP_041121188.1">
    <property type="nucleotide sequence ID" value="NZ_JXRQ01000008.1"/>
</dbReference>
<evidence type="ECO:0000313" key="3">
    <source>
        <dbReference type="Proteomes" id="UP000031950"/>
    </source>
</evidence>
<evidence type="ECO:0000313" key="2">
    <source>
        <dbReference type="EMBL" id="KIL53565.1"/>
    </source>
</evidence>
<proteinExistence type="predicted"/>
<keyword evidence="3" id="KW-1185">Reference proteome</keyword>
<dbReference type="AlphaFoldDB" id="A0A0C2RTL6"/>
<dbReference type="Proteomes" id="UP000031950">
    <property type="component" value="Unassembled WGS sequence"/>
</dbReference>
<accession>A0A0C2RTL6</accession>
<name>A0A0C2RTL6_9BACL</name>
<organism evidence="2 3">
    <name type="scientific">Jeotgalibacillus alimentarius</name>
    <dbReference type="NCBI Taxonomy" id="135826"/>
    <lineage>
        <taxon>Bacteria</taxon>
        <taxon>Bacillati</taxon>
        <taxon>Bacillota</taxon>
        <taxon>Bacilli</taxon>
        <taxon>Bacillales</taxon>
        <taxon>Caryophanaceae</taxon>
        <taxon>Jeotgalibacillus</taxon>
    </lineage>
</organism>
<dbReference type="OrthoDB" id="2932110at2"/>